<dbReference type="InterPro" id="IPR006549">
    <property type="entry name" value="HAD-SF_hydro_IIIA"/>
</dbReference>
<dbReference type="PANTHER" id="PTHR42891">
    <property type="entry name" value="D-GLYCERO-BETA-D-MANNO-HEPTOSE-1,7-BISPHOSPHATE 7-PHOSPHATASE"/>
    <property type="match status" value="1"/>
</dbReference>
<evidence type="ECO:0000256" key="2">
    <source>
        <dbReference type="ARBA" id="ARBA00005628"/>
    </source>
</evidence>
<dbReference type="SUPFAM" id="SSF56784">
    <property type="entry name" value="HAD-like"/>
    <property type="match status" value="1"/>
</dbReference>
<keyword evidence="3" id="KW-0963">Cytoplasm</keyword>
<dbReference type="NCBIfam" id="TIGR01662">
    <property type="entry name" value="HAD-SF-IIIA"/>
    <property type="match status" value="1"/>
</dbReference>
<keyword evidence="9" id="KW-1185">Reference proteome</keyword>
<dbReference type="NCBIfam" id="TIGR01656">
    <property type="entry name" value="Histidinol-ppas"/>
    <property type="match status" value="1"/>
</dbReference>
<protein>
    <recommendedName>
        <fullName evidence="7">D,D-heptose 1,7-bisphosphate phosphatase</fullName>
    </recommendedName>
</protein>
<dbReference type="InterPro" id="IPR006543">
    <property type="entry name" value="Histidinol-phos"/>
</dbReference>
<evidence type="ECO:0000256" key="3">
    <source>
        <dbReference type="ARBA" id="ARBA00022490"/>
    </source>
</evidence>
<accession>A0A431WKE3</accession>
<sequence length="185" mass="20401">MNIQAVFIDRDGTIGGNETVIYPGEFELFPGVEESIRVLKDAGVLTCSFTNQPGIARGEAVIGDFEKELSRFGVDKFYICPHQHTEGCECRKPSPGMLLKAAEENHLDLKKCIVIGDRWTDLIAADEVGCMKILVKTGSGTSAYEQYINSEYTGRWGEIQPDFVTSDFNAAVQWIMIKKAALGSL</sequence>
<dbReference type="InterPro" id="IPR036412">
    <property type="entry name" value="HAD-like_sf"/>
</dbReference>
<dbReference type="GO" id="GO:0016791">
    <property type="term" value="F:phosphatase activity"/>
    <property type="evidence" value="ECO:0007669"/>
    <property type="project" value="InterPro"/>
</dbReference>
<evidence type="ECO:0000313" key="8">
    <source>
        <dbReference type="EMBL" id="RTR35823.1"/>
    </source>
</evidence>
<dbReference type="Pfam" id="PF13242">
    <property type="entry name" value="Hydrolase_like"/>
    <property type="match status" value="1"/>
</dbReference>
<name>A0A431WKE3_9BACI</name>
<reference evidence="8 9" key="1">
    <citation type="submission" date="2018-12" db="EMBL/GenBank/DDBJ databases">
        <title>Bacillus yapensis draft genome sequence.</title>
        <authorList>
            <person name="Yu L."/>
            <person name="Xu X."/>
            <person name="Tang X."/>
        </authorList>
    </citation>
    <scope>NUCLEOTIDE SEQUENCE [LARGE SCALE GENOMIC DNA]</scope>
    <source>
        <strain evidence="8 9">XXST-01</strain>
    </source>
</reference>
<dbReference type="RefSeq" id="WP_126406614.1">
    <property type="nucleotide sequence ID" value="NZ_RXNT01000002.1"/>
</dbReference>
<dbReference type="PANTHER" id="PTHR42891:SF1">
    <property type="entry name" value="D-GLYCERO-BETA-D-MANNO-HEPTOSE-1,7-BISPHOSPHATE 7-PHOSPHATASE"/>
    <property type="match status" value="1"/>
</dbReference>
<dbReference type="EMBL" id="RXNT01000002">
    <property type="protein sequence ID" value="RTR35823.1"/>
    <property type="molecule type" value="Genomic_DNA"/>
</dbReference>
<evidence type="ECO:0000256" key="1">
    <source>
        <dbReference type="ARBA" id="ARBA00004496"/>
    </source>
</evidence>
<keyword evidence="4" id="KW-0479">Metal-binding</keyword>
<comment type="similarity">
    <text evidence="2">Belongs to the GmhB family.</text>
</comment>
<dbReference type="InterPro" id="IPR004446">
    <property type="entry name" value="Heptose_bisP_phosphatase"/>
</dbReference>
<evidence type="ECO:0000313" key="9">
    <source>
        <dbReference type="Proteomes" id="UP000271374"/>
    </source>
</evidence>
<keyword evidence="6" id="KW-0119">Carbohydrate metabolism</keyword>
<evidence type="ECO:0000256" key="6">
    <source>
        <dbReference type="ARBA" id="ARBA00023277"/>
    </source>
</evidence>
<comment type="caution">
    <text evidence="8">The sequence shown here is derived from an EMBL/GenBank/DDBJ whole genome shotgun (WGS) entry which is preliminary data.</text>
</comment>
<keyword evidence="5 8" id="KW-0378">Hydrolase</keyword>
<evidence type="ECO:0000256" key="7">
    <source>
        <dbReference type="ARBA" id="ARBA00031828"/>
    </source>
</evidence>
<dbReference type="OrthoDB" id="9801899at2"/>
<proteinExistence type="inferred from homology"/>
<dbReference type="InterPro" id="IPR023214">
    <property type="entry name" value="HAD_sf"/>
</dbReference>
<evidence type="ECO:0000256" key="4">
    <source>
        <dbReference type="ARBA" id="ARBA00022723"/>
    </source>
</evidence>
<dbReference type="GO" id="GO:0046872">
    <property type="term" value="F:metal ion binding"/>
    <property type="evidence" value="ECO:0007669"/>
    <property type="project" value="UniProtKB-KW"/>
</dbReference>
<dbReference type="GO" id="GO:0005737">
    <property type="term" value="C:cytoplasm"/>
    <property type="evidence" value="ECO:0007669"/>
    <property type="project" value="UniProtKB-SubCell"/>
</dbReference>
<dbReference type="Gene3D" id="3.40.50.1000">
    <property type="entry name" value="HAD superfamily/HAD-like"/>
    <property type="match status" value="1"/>
</dbReference>
<evidence type="ECO:0000256" key="5">
    <source>
        <dbReference type="ARBA" id="ARBA00022801"/>
    </source>
</evidence>
<dbReference type="AlphaFoldDB" id="A0A431WKE3"/>
<dbReference type="NCBIfam" id="NF005264">
    <property type="entry name" value="PRK06769.1"/>
    <property type="match status" value="1"/>
</dbReference>
<dbReference type="Proteomes" id="UP000271374">
    <property type="component" value="Unassembled WGS sequence"/>
</dbReference>
<gene>
    <name evidence="8" type="ORF">EKG37_04100</name>
</gene>
<dbReference type="GO" id="GO:0005975">
    <property type="term" value="P:carbohydrate metabolic process"/>
    <property type="evidence" value="ECO:0007669"/>
    <property type="project" value="InterPro"/>
</dbReference>
<comment type="subcellular location">
    <subcellularLocation>
        <location evidence="1">Cytoplasm</location>
    </subcellularLocation>
</comment>
<organism evidence="8 9">
    <name type="scientific">Bacillus yapensis</name>
    <dbReference type="NCBI Taxonomy" id="2492960"/>
    <lineage>
        <taxon>Bacteria</taxon>
        <taxon>Bacillati</taxon>
        <taxon>Bacillota</taxon>
        <taxon>Bacilli</taxon>
        <taxon>Bacillales</taxon>
        <taxon>Bacillaceae</taxon>
        <taxon>Bacillus</taxon>
    </lineage>
</organism>